<evidence type="ECO:0000313" key="8">
    <source>
        <dbReference type="Proteomes" id="UP000000663"/>
    </source>
</evidence>
<dbReference type="OrthoDB" id="51659at2157"/>
<feature type="transmembrane region" description="Helical" evidence="5">
    <location>
        <begin position="220"/>
        <end position="237"/>
    </location>
</feature>
<evidence type="ECO:0000313" key="7">
    <source>
        <dbReference type="EMBL" id="CAJ37070.1"/>
    </source>
</evidence>
<evidence type="ECO:0000256" key="1">
    <source>
        <dbReference type="ARBA" id="ARBA00004141"/>
    </source>
</evidence>
<sequence>MGAFWTIFNKEIRAIGKEKTIVLAIVIQLIIASLSSVILIGLMSFYDPGTIGQNTNIKLNVGIICAENTQLIQDLRRAHVNTTYYDNPEIAQQAFAGGSLDAVIYVPQYTGGPMDLKLFLPESDSRSTVILMVLKEPLKKFENQLRTAQGIDIKFAEVTGRSSTTYEFLFSFIVPMLMLFPAFIAGSIVIDTLSEEFESKTIDTLLAAPVALKDMIAGKLAASIFIAVVQCILWSILLSFNRIYIQNVVLVIVMAGLIAAFVATGSALIALYFKDRERSQFIYSVLLITVASLSYLVEPSPIGLITRLATGAPGVGAINVLLYVIPLVLLLAAIMLNTKRLVALKA</sequence>
<reference evidence="7 8" key="1">
    <citation type="journal article" date="2006" name="Science">
        <title>Genome of rice cluster I archaea -- the key methane producers in the rice rhizosphere.</title>
        <authorList>
            <person name="Erkel C."/>
            <person name="Kube M."/>
            <person name="Reinhardt R."/>
            <person name="Liesack W."/>
        </authorList>
    </citation>
    <scope>NUCLEOTIDE SEQUENCE [LARGE SCALE GENOMIC DNA]</scope>
    <source>
        <strain evidence="8">DSM 22066 / NBRC 105507 / MRE50</strain>
    </source>
</reference>
<comment type="subcellular location">
    <subcellularLocation>
        <location evidence="1">Membrane</location>
        <topology evidence="1">Multi-pass membrane protein</topology>
    </subcellularLocation>
</comment>
<keyword evidence="3 5" id="KW-1133">Transmembrane helix</keyword>
<keyword evidence="2 5" id="KW-0812">Transmembrane</keyword>
<evidence type="ECO:0000256" key="4">
    <source>
        <dbReference type="ARBA" id="ARBA00023136"/>
    </source>
</evidence>
<dbReference type="EMBL" id="AM114193">
    <property type="protein sequence ID" value="CAJ37070.1"/>
    <property type="molecule type" value="Genomic_DNA"/>
</dbReference>
<feature type="transmembrane region" description="Helical" evidence="5">
    <location>
        <begin position="21"/>
        <end position="46"/>
    </location>
</feature>
<keyword evidence="8" id="KW-1185">Reference proteome</keyword>
<evidence type="ECO:0000259" key="6">
    <source>
        <dbReference type="Pfam" id="PF12698"/>
    </source>
</evidence>
<dbReference type="Pfam" id="PF12698">
    <property type="entry name" value="ABC2_membrane_3"/>
    <property type="match status" value="1"/>
</dbReference>
<feature type="transmembrane region" description="Helical" evidence="5">
    <location>
        <begin position="317"/>
        <end position="336"/>
    </location>
</feature>
<organism evidence="7 8">
    <name type="scientific">Methanocella arvoryzae (strain DSM 22066 / NBRC 105507 / MRE50)</name>
    <dbReference type="NCBI Taxonomy" id="351160"/>
    <lineage>
        <taxon>Archaea</taxon>
        <taxon>Methanobacteriati</taxon>
        <taxon>Methanobacteriota</taxon>
        <taxon>Stenosarchaea group</taxon>
        <taxon>Methanomicrobia</taxon>
        <taxon>Methanocellales</taxon>
        <taxon>Methanocellaceae</taxon>
        <taxon>Methanocella</taxon>
    </lineage>
</organism>
<dbReference type="GO" id="GO:0140359">
    <property type="term" value="F:ABC-type transporter activity"/>
    <property type="evidence" value="ECO:0007669"/>
    <property type="project" value="InterPro"/>
</dbReference>
<accession>Q0W3H3</accession>
<dbReference type="STRING" id="351160.RCIX1897"/>
<proteinExistence type="predicted"/>
<feature type="transmembrane region" description="Helical" evidence="5">
    <location>
        <begin position="280"/>
        <end position="297"/>
    </location>
</feature>
<keyword evidence="4 5" id="KW-0472">Membrane</keyword>
<dbReference type="KEGG" id="rci:RCIX1897"/>
<dbReference type="Proteomes" id="UP000000663">
    <property type="component" value="Chromosome"/>
</dbReference>
<dbReference type="AlphaFoldDB" id="Q0W3H3"/>
<feature type="transmembrane region" description="Helical" evidence="5">
    <location>
        <begin position="168"/>
        <end position="190"/>
    </location>
</feature>
<dbReference type="PANTHER" id="PTHR43471">
    <property type="entry name" value="ABC TRANSPORTER PERMEASE"/>
    <property type="match status" value="1"/>
</dbReference>
<dbReference type="RefSeq" id="WP_012035499.1">
    <property type="nucleotide sequence ID" value="NC_009464.1"/>
</dbReference>
<evidence type="ECO:0000256" key="2">
    <source>
        <dbReference type="ARBA" id="ARBA00022692"/>
    </source>
</evidence>
<dbReference type="GO" id="GO:0016020">
    <property type="term" value="C:membrane"/>
    <property type="evidence" value="ECO:0007669"/>
    <property type="project" value="UniProtKB-SubCell"/>
</dbReference>
<dbReference type="GeneID" id="5144920"/>
<protein>
    <recommendedName>
        <fullName evidence="6">ABC-2 type transporter transmembrane domain-containing protein</fullName>
    </recommendedName>
</protein>
<dbReference type="eggNOG" id="arCOG01470">
    <property type="taxonomic scope" value="Archaea"/>
</dbReference>
<name>Q0W3H3_METAR</name>
<feature type="domain" description="ABC-2 type transporter transmembrane" evidence="6">
    <location>
        <begin position="29"/>
        <end position="331"/>
    </location>
</feature>
<evidence type="ECO:0000256" key="5">
    <source>
        <dbReference type="SAM" id="Phobius"/>
    </source>
</evidence>
<evidence type="ECO:0000256" key="3">
    <source>
        <dbReference type="ARBA" id="ARBA00022989"/>
    </source>
</evidence>
<dbReference type="InterPro" id="IPR013525">
    <property type="entry name" value="ABC2_TM"/>
</dbReference>
<gene>
    <name evidence="7" type="ORF">RCIX1897</name>
</gene>
<feature type="transmembrane region" description="Helical" evidence="5">
    <location>
        <begin position="243"/>
        <end position="273"/>
    </location>
</feature>